<evidence type="ECO:0000313" key="2">
    <source>
        <dbReference type="EMBL" id="EXB99133.1"/>
    </source>
</evidence>
<dbReference type="Proteomes" id="UP000030645">
    <property type="component" value="Unassembled WGS sequence"/>
</dbReference>
<gene>
    <name evidence="2" type="ORF">L484_007041</name>
</gene>
<name>W9RYP7_9ROSA</name>
<dbReference type="EMBL" id="KE345297">
    <property type="protein sequence ID" value="EXB99133.1"/>
    <property type="molecule type" value="Genomic_DNA"/>
</dbReference>
<organism evidence="2 3">
    <name type="scientific">Morus notabilis</name>
    <dbReference type="NCBI Taxonomy" id="981085"/>
    <lineage>
        <taxon>Eukaryota</taxon>
        <taxon>Viridiplantae</taxon>
        <taxon>Streptophyta</taxon>
        <taxon>Embryophyta</taxon>
        <taxon>Tracheophyta</taxon>
        <taxon>Spermatophyta</taxon>
        <taxon>Magnoliopsida</taxon>
        <taxon>eudicotyledons</taxon>
        <taxon>Gunneridae</taxon>
        <taxon>Pentapetalae</taxon>
        <taxon>rosids</taxon>
        <taxon>fabids</taxon>
        <taxon>Rosales</taxon>
        <taxon>Moraceae</taxon>
        <taxon>Moreae</taxon>
        <taxon>Morus</taxon>
    </lineage>
</organism>
<protein>
    <submittedName>
        <fullName evidence="2">Uncharacterized protein</fullName>
    </submittedName>
</protein>
<sequence>MRLKVDLGAATEQRQGFEQARHQVQRETPVGLEKITPPSCPLLNDASQDDELFSEDEFFDANEMYFDENDTIYMDHQLEEEQNVEADNHNIGPKGYKDNLLLFRFNDKDLPSELT</sequence>
<evidence type="ECO:0000256" key="1">
    <source>
        <dbReference type="SAM" id="MobiDB-lite"/>
    </source>
</evidence>
<feature type="region of interest" description="Disordered" evidence="1">
    <location>
        <begin position="1"/>
        <end position="43"/>
    </location>
</feature>
<proteinExistence type="predicted"/>
<dbReference type="AlphaFoldDB" id="W9RYP7"/>
<accession>W9RYP7</accession>
<keyword evidence="3" id="KW-1185">Reference proteome</keyword>
<reference evidence="3" key="1">
    <citation type="submission" date="2013-01" db="EMBL/GenBank/DDBJ databases">
        <title>Draft Genome Sequence of a Mulberry Tree, Morus notabilis C.K. Schneid.</title>
        <authorList>
            <person name="He N."/>
            <person name="Zhao S."/>
        </authorList>
    </citation>
    <scope>NUCLEOTIDE SEQUENCE</scope>
</reference>
<evidence type="ECO:0000313" key="3">
    <source>
        <dbReference type="Proteomes" id="UP000030645"/>
    </source>
</evidence>